<evidence type="ECO:0000313" key="2">
    <source>
        <dbReference type="Proteomes" id="UP000217736"/>
    </source>
</evidence>
<dbReference type="Proteomes" id="UP000217736">
    <property type="component" value="Chromosome"/>
</dbReference>
<dbReference type="AlphaFoldDB" id="A0A1Z4EGE1"/>
<dbReference type="KEGG" id="mshg:MSG_01874"/>
<reference evidence="2" key="1">
    <citation type="submission" date="2017-06" db="EMBL/GenBank/DDBJ databases">
        <title>Complete Genome Sequence of Mycobacterium shigaense.</title>
        <authorList>
            <person name="Fukano H."/>
            <person name="Yoshida M."/>
            <person name="Kazumi Y."/>
            <person name="Ogura Y."/>
            <person name="Mitarai S."/>
            <person name="Hayashi T."/>
            <person name="Hoshino Y."/>
        </authorList>
    </citation>
    <scope>NUCLEOTIDE SEQUENCE [LARGE SCALE GENOMIC DNA]</scope>
    <source>
        <strain evidence="2">UN-152</strain>
    </source>
</reference>
<gene>
    <name evidence="1" type="ORF">MSG_01874</name>
</gene>
<keyword evidence="2" id="KW-1185">Reference proteome</keyword>
<name>A0A1Z4EGE1_9MYCO</name>
<sequence length="58" mass="5874">METITALFVATVGAFLLTLGLGKADCISECITSGGGIQCTSCDSPHDGDSKASSSLYE</sequence>
<organism evidence="1 2">
    <name type="scientific">Mycobacterium shigaense</name>
    <dbReference type="NCBI Taxonomy" id="722731"/>
    <lineage>
        <taxon>Bacteria</taxon>
        <taxon>Bacillati</taxon>
        <taxon>Actinomycetota</taxon>
        <taxon>Actinomycetes</taxon>
        <taxon>Mycobacteriales</taxon>
        <taxon>Mycobacteriaceae</taxon>
        <taxon>Mycobacterium</taxon>
        <taxon>Mycobacterium simiae complex</taxon>
    </lineage>
</organism>
<evidence type="ECO:0000313" key="1">
    <source>
        <dbReference type="EMBL" id="BAX92027.1"/>
    </source>
</evidence>
<proteinExistence type="predicted"/>
<dbReference type="EMBL" id="AP018164">
    <property type="protein sequence ID" value="BAX92027.1"/>
    <property type="molecule type" value="Genomic_DNA"/>
</dbReference>
<accession>A0A1Z4EGE1</accession>
<protein>
    <submittedName>
        <fullName evidence="1">Uncharacterized protein</fullName>
    </submittedName>
</protein>